<feature type="region of interest" description="Disordered" evidence="1">
    <location>
        <begin position="264"/>
        <end position="291"/>
    </location>
</feature>
<feature type="compositionally biased region" description="Low complexity" evidence="1">
    <location>
        <begin position="265"/>
        <end position="291"/>
    </location>
</feature>
<dbReference type="InParanoid" id="A0A1E7FPS3"/>
<dbReference type="OrthoDB" id="430293at2759"/>
<accession>A0A1E7FPS3</accession>
<dbReference type="PANTHER" id="PTHR20916">
    <property type="entry name" value="CYSTEINE AND GLYCINE-RICH PROTEIN 2 BINDING PROTEIN"/>
    <property type="match status" value="1"/>
</dbReference>
<feature type="compositionally biased region" description="Basic residues" evidence="1">
    <location>
        <begin position="1624"/>
        <end position="1643"/>
    </location>
</feature>
<feature type="region of interest" description="Disordered" evidence="1">
    <location>
        <begin position="664"/>
        <end position="760"/>
    </location>
</feature>
<feature type="compositionally biased region" description="Basic and acidic residues" evidence="1">
    <location>
        <begin position="908"/>
        <end position="947"/>
    </location>
</feature>
<dbReference type="InterPro" id="IPR032675">
    <property type="entry name" value="LRR_dom_sf"/>
</dbReference>
<reference evidence="2 3" key="1">
    <citation type="submission" date="2016-09" db="EMBL/GenBank/DDBJ databases">
        <title>Extensive genetic diversity and differential bi-allelic expression allows diatom success in the polar Southern Ocean.</title>
        <authorList>
            <consortium name="DOE Joint Genome Institute"/>
            <person name="Mock T."/>
            <person name="Otillar R.P."/>
            <person name="Strauss J."/>
            <person name="Dupont C."/>
            <person name="Frickenhaus S."/>
            <person name="Maumus F."/>
            <person name="Mcmullan M."/>
            <person name="Sanges R."/>
            <person name="Schmutz J."/>
            <person name="Toseland A."/>
            <person name="Valas R."/>
            <person name="Veluchamy A."/>
            <person name="Ward B.J."/>
            <person name="Allen A."/>
            <person name="Barry K."/>
            <person name="Falciatore A."/>
            <person name="Ferrante M."/>
            <person name="Fortunato A.E."/>
            <person name="Gloeckner G."/>
            <person name="Gruber A."/>
            <person name="Hipkin R."/>
            <person name="Janech M."/>
            <person name="Kroth P."/>
            <person name="Leese F."/>
            <person name="Lindquist E."/>
            <person name="Lyon B.R."/>
            <person name="Martin J."/>
            <person name="Mayer C."/>
            <person name="Parker M."/>
            <person name="Quesneville H."/>
            <person name="Raymond J."/>
            <person name="Uhlig C."/>
            <person name="Valentin K.U."/>
            <person name="Worden A.Z."/>
            <person name="Armbrust E.V."/>
            <person name="Bowler C."/>
            <person name="Green B."/>
            <person name="Moulton V."/>
            <person name="Van Oosterhout C."/>
            <person name="Grigoriev I."/>
        </authorList>
    </citation>
    <scope>NUCLEOTIDE SEQUENCE [LARGE SCALE GENOMIC DNA]</scope>
    <source>
        <strain evidence="2 3">CCMP1102</strain>
    </source>
</reference>
<feature type="compositionally biased region" description="Polar residues" evidence="1">
    <location>
        <begin position="896"/>
        <end position="906"/>
    </location>
</feature>
<feature type="compositionally biased region" description="Low complexity" evidence="1">
    <location>
        <begin position="545"/>
        <end position="557"/>
    </location>
</feature>
<feature type="region of interest" description="Disordered" evidence="1">
    <location>
        <begin position="1"/>
        <end position="57"/>
    </location>
</feature>
<protein>
    <submittedName>
        <fullName evidence="2">Uncharacterized protein</fullName>
    </submittedName>
</protein>
<feature type="compositionally biased region" description="Polar residues" evidence="1">
    <location>
        <begin position="1047"/>
        <end position="1056"/>
    </location>
</feature>
<organism evidence="2 3">
    <name type="scientific">Fragilariopsis cylindrus CCMP1102</name>
    <dbReference type="NCBI Taxonomy" id="635003"/>
    <lineage>
        <taxon>Eukaryota</taxon>
        <taxon>Sar</taxon>
        <taxon>Stramenopiles</taxon>
        <taxon>Ochrophyta</taxon>
        <taxon>Bacillariophyta</taxon>
        <taxon>Bacillariophyceae</taxon>
        <taxon>Bacillariophycidae</taxon>
        <taxon>Bacillariales</taxon>
        <taxon>Bacillariaceae</taxon>
        <taxon>Fragilariopsis</taxon>
    </lineage>
</organism>
<dbReference type="SUPFAM" id="SSF52047">
    <property type="entry name" value="RNI-like"/>
    <property type="match status" value="1"/>
</dbReference>
<feature type="compositionally biased region" description="Basic residues" evidence="1">
    <location>
        <begin position="731"/>
        <end position="750"/>
    </location>
</feature>
<evidence type="ECO:0000313" key="2">
    <source>
        <dbReference type="EMBL" id="OEU20158.1"/>
    </source>
</evidence>
<dbReference type="EMBL" id="KV784355">
    <property type="protein sequence ID" value="OEU20158.1"/>
    <property type="molecule type" value="Genomic_DNA"/>
</dbReference>
<feature type="compositionally biased region" description="Basic residues" evidence="1">
    <location>
        <begin position="693"/>
        <end position="706"/>
    </location>
</feature>
<sequence>MTTPATSTSTSVATTPATATSTATTQTQTQTHDDYNTSSNENSNGGDDVDDVDGNDDEATTAATAATTIALAKEIAEQIHSSADILLERLFSHLSKLPEVLEEEELVVEEDCTSPTTTTTSTCTCTSLLGENDNENDTQLLQRGITIPVSAVAWLSGQFDALEIVNNNNNNNNNNNTKSASYSETYSYDIEQWIGIESTVSLRYRLNLLRFLLPRIQLIRVTRQPWPFTTTDKDNNNNNTTIDRIDNDINILILEGVPPSWIDLNNQNKNQNNNNNNQKNPATTTTGSCSCSHSCSTPTTSRLQVITVRKAAIYNLNEFLGTYHHHHHHHRRKKKEEQQESIITEEKEDDGTTITGLALALSTTTTPLQQEKVTSLSVPLPLPSLSLSLSLTHLKLESCCLGELTIGFISSIQQLDQLTYLSLRDNKFRKSGTILKAIKGLCKLQYIDISNNCLMNKFGPNANLYLGGQIRTVKLSGNLLRTCQGSGLEKCYAIQHLYLDNNLIDTVIEVSGLVRLPELQTIQLQNNPFTSKTNSTTTKRKEDSTNNNNDNYISNSNNPSYDPDWKIRLWTWFQQERRVINPLELPNIGKRRMTKDEWDRIQQESFSSSSSSSSSSVLLAIDDTNAITTATAAAATTTSIGIETEIETHAVGDDDIVVAAAGDDTPPLLADDSTSSSVTEDSSIFLGSPLRPVRNRKVTKTSKPRQAKINNNNTGDVKIHNNNNSTTKGERRQRSKKKMSSHSSGRRRMQPLKTSPKMYDSSTNFITDTHDGDEKIHSTSTDGVGGLDLSFSLEDVLVSLQQPHPQQQESEKLDQIIEIKEEERSNQQHGDKELSTSEIVSSKTEEGEIVSSIDNVEEEKVGGEENVIRTSPYTNNRNNPFIEENENDVSKEESGSNDVINDSTMVLDQKKEMGDDKLIASKSEPENSKLEDDCHEADKESSSIRDNIDEEDDQDQSRTTDEASTTESAISTPRSSPQRPKIATATSAPMINIEDRIFLKPKMATIKLSRGAPSYSKTFDVLDSDWEELIKRASEGRIPDGLLKSPVETTNESRNSGAIGDDGNVFSDKVTDLLVANTTTESATRLDTTAVDPASASRSASSSGSILDPSLTSNRIKTALPEHVWQDDNSVLSSLGGVSRDDLLPKRASKFQLAEENSEFDGPDSCRGMNVVENLHLYFDSYVFPTSIPDIPQSVLEEMEVNEDDWQLTTLYHPRIQLWPDDRRLLERKRIMSASRILDSADWTANRERFLRVWEEDIVPCGKPALRRLQPNRRIRLGFHGDKLSEDSDVNAYSECRKVLLCLSSEALYVITEKDDITIGYQQQAKKRRFPLPIDRGDRFRDAPWPHAVARHSLGDLQAICIGFEFQRLTLRFKNTSQLPTSSDPFVYVLLTGDKRSTVRIFQEIQKLAKDLYENNGITNIGSSSLNNKKNSVNSIVIENDSQLVFDGLNNLIESSGDQQQTIGTILHFQIVQQRWNRGNRGTVRRVCVVTDTRIMLLDEDYTADGHDLSTVTVKGDKMAEVKYRLVDQATLSLVSQVQAANTDPCSITILITPSALSRTHRWRLICRDREGAERLVEDARKALEIDVLVVTVVLSPKYHQSSKKNNLTSTNYGDHPTTATITTKKKKKKNKQKNKQKKKKKNKFIAIHIGPHKTGTTSIQHDSTGHLKTYKKALKEDHVVYIGRDARIAPSPPKRKKLVRRIFSCMVQTYNENENDFSNECVPKKYQHVFQYNILESDESNSKFIPEYFQNNNDNDIFDYMNTIQQKILFDIFDYTEILVIGVYRPYAERLISSYKEYTKVSCLSVKREKEKCLNIWNDFIMKFVSKKKVDDYRSHMKKFQYNTNIDNTLLNLIPKYAPYAKIKILYYFVLKEEAQQQQQIVDNNSNNYGSITTDLYCNGLGVDRTPKTCQVSKENDLLLQHEKQIQNVGYSSASIYYHDTIYKGIQKSKHSNWSDGSTTNTKEDISSLLSSLTTAAYNNKNTNTTATARSVPPPPPPPATATWSQLEQYHTKILGMNAKNNLPLLCPTKNQLEMQQLKHLKQRIKEQHIQNFWKLSLEKKSFCSLDVQKLFSDKVSSWEQLFTERLRIETW</sequence>
<proteinExistence type="predicted"/>
<feature type="region of interest" description="Disordered" evidence="1">
    <location>
        <begin position="1601"/>
        <end position="1643"/>
    </location>
</feature>
<dbReference type="Proteomes" id="UP000095751">
    <property type="component" value="Unassembled WGS sequence"/>
</dbReference>
<feature type="compositionally biased region" description="Low complexity" evidence="1">
    <location>
        <begin position="1"/>
        <end position="30"/>
    </location>
</feature>
<gene>
    <name evidence="2" type="ORF">FRACYDRAFT_236227</name>
</gene>
<feature type="compositionally biased region" description="Polar residues" evidence="1">
    <location>
        <begin position="962"/>
        <end position="987"/>
    </location>
</feature>
<feature type="compositionally biased region" description="Low complexity" evidence="1">
    <location>
        <begin position="671"/>
        <end position="683"/>
    </location>
</feature>
<feature type="compositionally biased region" description="Polar residues" evidence="1">
    <location>
        <begin position="708"/>
        <end position="727"/>
    </location>
</feature>
<feature type="compositionally biased region" description="Acidic residues" evidence="1">
    <location>
        <begin position="47"/>
        <end position="57"/>
    </location>
</feature>
<keyword evidence="3" id="KW-1185">Reference proteome</keyword>
<feature type="region of interest" description="Disordered" evidence="1">
    <location>
        <begin position="527"/>
        <end position="557"/>
    </location>
</feature>
<feature type="region of interest" description="Disordered" evidence="1">
    <location>
        <begin position="1041"/>
        <end position="1062"/>
    </location>
</feature>
<dbReference type="Gene3D" id="3.80.10.10">
    <property type="entry name" value="Ribonuclease Inhibitor"/>
    <property type="match status" value="2"/>
</dbReference>
<dbReference type="PANTHER" id="PTHR20916:SF26">
    <property type="entry name" value="CYSTEINE-RICH PROTEIN 2-BINDING PROTEIN"/>
    <property type="match status" value="1"/>
</dbReference>
<name>A0A1E7FPS3_9STRA</name>
<feature type="compositionally biased region" description="Basic and acidic residues" evidence="1">
    <location>
        <begin position="858"/>
        <end position="867"/>
    </location>
</feature>
<feature type="region of interest" description="Disordered" evidence="1">
    <location>
        <begin position="822"/>
        <end position="987"/>
    </location>
</feature>
<feature type="compositionally biased region" description="Basic and acidic residues" evidence="1">
    <location>
        <begin position="822"/>
        <end position="835"/>
    </location>
</feature>
<feature type="compositionally biased region" description="Polar residues" evidence="1">
    <location>
        <begin position="868"/>
        <end position="879"/>
    </location>
</feature>
<dbReference type="GO" id="GO:0004402">
    <property type="term" value="F:histone acetyltransferase activity"/>
    <property type="evidence" value="ECO:0007669"/>
    <property type="project" value="TreeGrafter"/>
</dbReference>
<evidence type="ECO:0000313" key="3">
    <source>
        <dbReference type="Proteomes" id="UP000095751"/>
    </source>
</evidence>
<dbReference type="KEGG" id="fcy:FRACYDRAFT_236227"/>
<feature type="compositionally biased region" description="Polar residues" evidence="1">
    <location>
        <begin position="1604"/>
        <end position="1623"/>
    </location>
</feature>
<evidence type="ECO:0000256" key="1">
    <source>
        <dbReference type="SAM" id="MobiDB-lite"/>
    </source>
</evidence>
<feature type="region of interest" description="Disordered" evidence="1">
    <location>
        <begin position="1086"/>
        <end position="1108"/>
    </location>
</feature>
<feature type="compositionally biased region" description="Low complexity" evidence="1">
    <location>
        <begin position="1094"/>
        <end position="1105"/>
    </location>
</feature>